<sequence length="244" mass="27063">MLFQNVLTRLAFIATTLAVVLLFCRSGVEGFASTAFVTSVTTITVTSTSQSLCGKLVNVTGACRRRRNFQFERPEIQTYDDDFDDTIDLALRGAYFRKQFAPTKTLGMEVTPLVVMPPHSIPSGRNPSVVSHHPFGLHSPYPMYSFDSRSKSPYIHPSLFHHQDEAKLQQQQLLQQQRIFFSALSLANLFNKATVTYTTFRTETKTEVKSGTGSFIVVGCTPSPFPFSICNAKAPLPITITPVG</sequence>
<organism evidence="1 2">
    <name type="scientific">Daphnia galeata</name>
    <dbReference type="NCBI Taxonomy" id="27404"/>
    <lineage>
        <taxon>Eukaryota</taxon>
        <taxon>Metazoa</taxon>
        <taxon>Ecdysozoa</taxon>
        <taxon>Arthropoda</taxon>
        <taxon>Crustacea</taxon>
        <taxon>Branchiopoda</taxon>
        <taxon>Diplostraca</taxon>
        <taxon>Cladocera</taxon>
        <taxon>Anomopoda</taxon>
        <taxon>Daphniidae</taxon>
        <taxon>Daphnia</taxon>
    </lineage>
</organism>
<protein>
    <submittedName>
        <fullName evidence="1">Uncharacterized protein</fullName>
    </submittedName>
</protein>
<reference evidence="1" key="1">
    <citation type="submission" date="2021-11" db="EMBL/GenBank/DDBJ databases">
        <authorList>
            <person name="Schell T."/>
        </authorList>
    </citation>
    <scope>NUCLEOTIDE SEQUENCE</scope>
    <source>
        <strain evidence="1">M5</strain>
    </source>
</reference>
<evidence type="ECO:0000313" key="2">
    <source>
        <dbReference type="Proteomes" id="UP000789390"/>
    </source>
</evidence>
<comment type="caution">
    <text evidence="1">The sequence shown here is derived from an EMBL/GenBank/DDBJ whole genome shotgun (WGS) entry which is preliminary data.</text>
</comment>
<dbReference type="EMBL" id="CAKKLH010000332">
    <property type="protein sequence ID" value="CAH0112871.1"/>
    <property type="molecule type" value="Genomic_DNA"/>
</dbReference>
<accession>A0A8J2S232</accession>
<dbReference type="Proteomes" id="UP000789390">
    <property type="component" value="Unassembled WGS sequence"/>
</dbReference>
<proteinExistence type="predicted"/>
<dbReference type="OrthoDB" id="6365350at2759"/>
<name>A0A8J2S232_9CRUS</name>
<dbReference type="AlphaFoldDB" id="A0A8J2S232"/>
<keyword evidence="2" id="KW-1185">Reference proteome</keyword>
<gene>
    <name evidence="1" type="ORF">DGAL_LOCUS16666</name>
</gene>
<evidence type="ECO:0000313" key="1">
    <source>
        <dbReference type="EMBL" id="CAH0112871.1"/>
    </source>
</evidence>